<evidence type="ECO:0000256" key="6">
    <source>
        <dbReference type="ARBA" id="ARBA00022927"/>
    </source>
</evidence>
<evidence type="ECO:0000256" key="8">
    <source>
        <dbReference type="SAM" id="Coils"/>
    </source>
</evidence>
<dbReference type="InterPro" id="IPR051472">
    <property type="entry name" value="T3SS_Stator/FliH"/>
</dbReference>
<evidence type="ECO:0000313" key="11">
    <source>
        <dbReference type="Proteomes" id="UP000231637"/>
    </source>
</evidence>
<feature type="coiled-coil region" evidence="8">
    <location>
        <begin position="87"/>
        <end position="121"/>
    </location>
</feature>
<dbReference type="OrthoDB" id="5293141at2"/>
<comment type="similarity">
    <text evidence="2">Belongs to the FliH family.</text>
</comment>
<accession>A0A2K8L6K7</accession>
<keyword evidence="10" id="KW-0969">Cilium</keyword>
<keyword evidence="11" id="KW-1185">Reference proteome</keyword>
<comment type="function">
    <text evidence="1">Needed for flagellar regrowth and assembly.</text>
</comment>
<dbReference type="GO" id="GO:0044781">
    <property type="term" value="P:bacterial-type flagellum organization"/>
    <property type="evidence" value="ECO:0007669"/>
    <property type="project" value="UniProtKB-KW"/>
</dbReference>
<dbReference type="Pfam" id="PF02108">
    <property type="entry name" value="FliH"/>
    <property type="match status" value="1"/>
</dbReference>
<dbReference type="GO" id="GO:0005829">
    <property type="term" value="C:cytosol"/>
    <property type="evidence" value="ECO:0007669"/>
    <property type="project" value="TreeGrafter"/>
</dbReference>
<evidence type="ECO:0000256" key="5">
    <source>
        <dbReference type="ARBA" id="ARBA00022795"/>
    </source>
</evidence>
<dbReference type="Proteomes" id="UP000231637">
    <property type="component" value="Chromosome"/>
</dbReference>
<keyword evidence="4" id="KW-0813">Transport</keyword>
<proteinExistence type="inferred from homology"/>
<keyword evidence="5" id="KW-1005">Bacterial flagellum biogenesis</keyword>
<keyword evidence="10" id="KW-0282">Flagellum</keyword>
<dbReference type="KEGG" id="mfn:Ga0123462_2082"/>
<feature type="domain" description="Flagellar assembly protein FliH/Type III secretion system HrpE" evidence="9">
    <location>
        <begin position="96"/>
        <end position="207"/>
    </location>
</feature>
<organism evidence="10 11">
    <name type="scientific">Mariprofundus ferrinatatus</name>
    <dbReference type="NCBI Taxonomy" id="1921087"/>
    <lineage>
        <taxon>Bacteria</taxon>
        <taxon>Pseudomonadati</taxon>
        <taxon>Pseudomonadota</taxon>
        <taxon>Candidatius Mariprofundia</taxon>
        <taxon>Mariprofundales</taxon>
        <taxon>Mariprofundaceae</taxon>
        <taxon>Mariprofundus</taxon>
    </lineage>
</organism>
<dbReference type="PANTHER" id="PTHR34982">
    <property type="entry name" value="YOP PROTEINS TRANSLOCATION PROTEIN L"/>
    <property type="match status" value="1"/>
</dbReference>
<evidence type="ECO:0000256" key="7">
    <source>
        <dbReference type="ARBA" id="ARBA00023225"/>
    </source>
</evidence>
<dbReference type="PANTHER" id="PTHR34982:SF1">
    <property type="entry name" value="FLAGELLAR ASSEMBLY PROTEIN FLIH"/>
    <property type="match status" value="1"/>
</dbReference>
<evidence type="ECO:0000259" key="9">
    <source>
        <dbReference type="Pfam" id="PF02108"/>
    </source>
</evidence>
<keyword evidence="10" id="KW-0966">Cell projection</keyword>
<dbReference type="EMBL" id="CP018800">
    <property type="protein sequence ID" value="ATX82917.1"/>
    <property type="molecule type" value="Genomic_DNA"/>
</dbReference>
<dbReference type="AlphaFoldDB" id="A0A2K8L6K7"/>
<evidence type="ECO:0000313" key="10">
    <source>
        <dbReference type="EMBL" id="ATX82917.1"/>
    </source>
</evidence>
<name>A0A2K8L6K7_9PROT</name>
<sequence>MQNSSFEPLELKLISSIEEKAAFPYEDFSPQPPGIAPEKASEKAPEISAVSRIQQLESMLAEKHAFDANIERDAYDKAYLSGEKAGLALGEKRAEQILEKMVQLQKQAQQQLDEIRNSMCEAVIDISGMLAEWLVGEITAEDRGRLLEMAERAARTFPETERLMMYIHQDEFAQFEKLISESEFKPHLLTDNSIKPGCIRIASIAQDILIDPRAPVADAVAKLKKDLLSGEIDVSTP</sequence>
<evidence type="ECO:0000256" key="3">
    <source>
        <dbReference type="ARBA" id="ARBA00016507"/>
    </source>
</evidence>
<evidence type="ECO:0000256" key="4">
    <source>
        <dbReference type="ARBA" id="ARBA00022448"/>
    </source>
</evidence>
<keyword evidence="7" id="KW-1006">Bacterial flagellum protein export</keyword>
<reference evidence="10 11" key="1">
    <citation type="submission" date="2016-12" db="EMBL/GenBank/DDBJ databases">
        <title>Isolation and genomic insights into novel planktonic Zetaproteobacteria from stratified waters of the Chesapeake Bay.</title>
        <authorList>
            <person name="McAllister S.M."/>
            <person name="Kato S."/>
            <person name="Chan C.S."/>
            <person name="Chiu B.K."/>
            <person name="Field E.K."/>
        </authorList>
    </citation>
    <scope>NUCLEOTIDE SEQUENCE [LARGE SCALE GENOMIC DNA]</scope>
    <source>
        <strain evidence="10 11">CP-8</strain>
    </source>
</reference>
<keyword evidence="8" id="KW-0175">Coiled coil</keyword>
<evidence type="ECO:0000256" key="1">
    <source>
        <dbReference type="ARBA" id="ARBA00003041"/>
    </source>
</evidence>
<dbReference type="InterPro" id="IPR018035">
    <property type="entry name" value="Flagellar_FliH/T3SS_HrpE"/>
</dbReference>
<keyword evidence="6" id="KW-0653">Protein transport</keyword>
<dbReference type="GO" id="GO:0015031">
    <property type="term" value="P:protein transport"/>
    <property type="evidence" value="ECO:0007669"/>
    <property type="project" value="UniProtKB-KW"/>
</dbReference>
<dbReference type="RefSeq" id="WP_100266212.1">
    <property type="nucleotide sequence ID" value="NZ_CP018800.1"/>
</dbReference>
<gene>
    <name evidence="10" type="ORF">Ga0123462_2082</name>
</gene>
<protein>
    <recommendedName>
        <fullName evidence="3">Flagellar assembly protein FliH</fullName>
    </recommendedName>
</protein>
<evidence type="ECO:0000256" key="2">
    <source>
        <dbReference type="ARBA" id="ARBA00006602"/>
    </source>
</evidence>